<reference evidence="6 7" key="1">
    <citation type="submission" date="2024-03" db="EMBL/GenBank/DDBJ databases">
        <title>Two novel Raoultella species associated with bleeding cankers of broadleaf hosts, Raoultella scottia sp. nov. and Raoultella lignicola sp. nov.</title>
        <authorList>
            <person name="Brady C.L."/>
        </authorList>
    </citation>
    <scope>NUCLEOTIDE SEQUENCE [LARGE SCALE GENOMIC DNA]</scope>
    <source>
        <strain evidence="6 7">BAC 10a-01-01</strain>
    </source>
</reference>
<evidence type="ECO:0000256" key="4">
    <source>
        <dbReference type="SAM" id="Phobius"/>
    </source>
</evidence>
<dbReference type="PANTHER" id="PTHR43280:SF29">
    <property type="entry name" value="ARAC-FAMILY TRANSCRIPTIONAL REGULATOR"/>
    <property type="match status" value="1"/>
</dbReference>
<evidence type="ECO:0000256" key="2">
    <source>
        <dbReference type="ARBA" id="ARBA00023125"/>
    </source>
</evidence>
<proteinExistence type="predicted"/>
<dbReference type="SUPFAM" id="SSF46689">
    <property type="entry name" value="Homeodomain-like"/>
    <property type="match status" value="1"/>
</dbReference>
<dbReference type="InterPro" id="IPR018060">
    <property type="entry name" value="HTH_AraC"/>
</dbReference>
<evidence type="ECO:0000256" key="3">
    <source>
        <dbReference type="ARBA" id="ARBA00023163"/>
    </source>
</evidence>
<keyword evidence="7" id="KW-1185">Reference proteome</keyword>
<keyword evidence="2" id="KW-0238">DNA-binding</keyword>
<feature type="transmembrane region" description="Helical" evidence="4">
    <location>
        <begin position="62"/>
        <end position="80"/>
    </location>
</feature>
<comment type="caution">
    <text evidence="6">The sequence shown here is derived from an EMBL/GenBank/DDBJ whole genome shotgun (WGS) entry which is preliminary data.</text>
</comment>
<feature type="transmembrane region" description="Helical" evidence="4">
    <location>
        <begin position="181"/>
        <end position="202"/>
    </location>
</feature>
<accession>A0ABU8Z3B4</accession>
<evidence type="ECO:0000313" key="6">
    <source>
        <dbReference type="EMBL" id="MEK0247877.1"/>
    </source>
</evidence>
<gene>
    <name evidence="6" type="ORF">QFI66_007080</name>
</gene>
<sequence>MLSVPFPLITLSALLFLLAMALFAHKQRHAGTLRFLLSCIVLIAVSTLRWEYESSMLRNLQSGLAIMLPPIAWHCFISLTEISRRRHLMLLFAPAVFAVAIRILWPPATDSILFFLFAGYGYSLLRLAWRGEHRFTISRLTESPHTTKMAFFAGCFLCISALTDLAVAFDFSVTGGKLAPAIVMGFQAALLPLIGAAIVCAGRPAAVAQSDSREAPPTRAALPAGELAGIYATLEKLVRETEIYLNPDLTLSLLARKTGIPARQLSGAVNAISQCNVSQWINGLRIERAQALLRSTPLPVTEIMFESGFTTRSNFNREFQRISGLSPTSFRQQARDNPAPN</sequence>
<evidence type="ECO:0000313" key="7">
    <source>
        <dbReference type="Proteomes" id="UP001334005"/>
    </source>
</evidence>
<name>A0ABU8Z3B4_9ENTR</name>
<dbReference type="RefSeq" id="WP_331834237.1">
    <property type="nucleotide sequence ID" value="NZ_JARXNH020000051.1"/>
</dbReference>
<organism evidence="6 7">
    <name type="scientific">Raoultella scottii</name>
    <dbReference type="NCBI Taxonomy" id="3040937"/>
    <lineage>
        <taxon>Bacteria</taxon>
        <taxon>Pseudomonadati</taxon>
        <taxon>Pseudomonadota</taxon>
        <taxon>Gammaproteobacteria</taxon>
        <taxon>Enterobacterales</taxon>
        <taxon>Enterobacteriaceae</taxon>
        <taxon>Klebsiella/Raoultella group</taxon>
        <taxon>Raoultella</taxon>
    </lineage>
</organism>
<dbReference type="Gene3D" id="1.10.10.60">
    <property type="entry name" value="Homeodomain-like"/>
    <property type="match status" value="1"/>
</dbReference>
<dbReference type="Proteomes" id="UP001334005">
    <property type="component" value="Unassembled WGS sequence"/>
</dbReference>
<feature type="transmembrane region" description="Helical" evidence="4">
    <location>
        <begin position="31"/>
        <end position="50"/>
    </location>
</feature>
<keyword evidence="1" id="KW-0805">Transcription regulation</keyword>
<keyword evidence="4" id="KW-0812">Transmembrane</keyword>
<dbReference type="PROSITE" id="PS01124">
    <property type="entry name" value="HTH_ARAC_FAMILY_2"/>
    <property type="match status" value="1"/>
</dbReference>
<feature type="transmembrane region" description="Helical" evidence="4">
    <location>
        <begin position="87"/>
        <end position="105"/>
    </location>
</feature>
<dbReference type="SMART" id="SM00342">
    <property type="entry name" value="HTH_ARAC"/>
    <property type="match status" value="1"/>
</dbReference>
<keyword evidence="3" id="KW-0804">Transcription</keyword>
<feature type="domain" description="HTH araC/xylS-type" evidence="5">
    <location>
        <begin position="235"/>
        <end position="333"/>
    </location>
</feature>
<keyword evidence="4" id="KW-0472">Membrane</keyword>
<feature type="transmembrane region" description="Helical" evidence="4">
    <location>
        <begin position="150"/>
        <end position="169"/>
    </location>
</feature>
<evidence type="ECO:0000256" key="1">
    <source>
        <dbReference type="ARBA" id="ARBA00023015"/>
    </source>
</evidence>
<keyword evidence="4" id="KW-1133">Transmembrane helix</keyword>
<feature type="transmembrane region" description="Helical" evidence="4">
    <location>
        <begin position="6"/>
        <end position="24"/>
    </location>
</feature>
<dbReference type="InterPro" id="IPR009057">
    <property type="entry name" value="Homeodomain-like_sf"/>
</dbReference>
<protein>
    <submittedName>
        <fullName evidence="6">AraC family transcriptional regulator</fullName>
    </submittedName>
</protein>
<dbReference type="Pfam" id="PF12833">
    <property type="entry name" value="HTH_18"/>
    <property type="match status" value="1"/>
</dbReference>
<evidence type="ECO:0000259" key="5">
    <source>
        <dbReference type="PROSITE" id="PS01124"/>
    </source>
</evidence>
<dbReference type="EMBL" id="JARXNH020000051">
    <property type="protein sequence ID" value="MEK0247877.1"/>
    <property type="molecule type" value="Genomic_DNA"/>
</dbReference>
<dbReference type="PANTHER" id="PTHR43280">
    <property type="entry name" value="ARAC-FAMILY TRANSCRIPTIONAL REGULATOR"/>
    <property type="match status" value="1"/>
</dbReference>
<feature type="transmembrane region" description="Helical" evidence="4">
    <location>
        <begin position="111"/>
        <end position="129"/>
    </location>
</feature>